<evidence type="ECO:0000313" key="2">
    <source>
        <dbReference type="EMBL" id="MCZ4521568.1"/>
    </source>
</evidence>
<dbReference type="PANTHER" id="PTHR22642:SF2">
    <property type="entry name" value="PROTEIN LONG AFTER FAR-RED 3"/>
    <property type="match status" value="1"/>
</dbReference>
<accession>A0ABT4ML91</accession>
<evidence type="ECO:0000259" key="1">
    <source>
        <dbReference type="Pfam" id="PF07969"/>
    </source>
</evidence>
<dbReference type="PANTHER" id="PTHR22642">
    <property type="entry name" value="IMIDAZOLONEPROPIONASE"/>
    <property type="match status" value="1"/>
</dbReference>
<dbReference type="InterPro" id="IPR032466">
    <property type="entry name" value="Metal_Hydrolase"/>
</dbReference>
<dbReference type="InterPro" id="IPR013108">
    <property type="entry name" value="Amidohydro_3"/>
</dbReference>
<feature type="domain" description="Amidohydrolase 3" evidence="1">
    <location>
        <begin position="48"/>
        <end position="535"/>
    </location>
</feature>
<dbReference type="InterPro" id="IPR011059">
    <property type="entry name" value="Metal-dep_hydrolase_composite"/>
</dbReference>
<dbReference type="InterPro" id="IPR033932">
    <property type="entry name" value="YtcJ-like"/>
</dbReference>
<dbReference type="Proteomes" id="UP001081071">
    <property type="component" value="Unassembled WGS sequence"/>
</dbReference>
<dbReference type="Gene3D" id="3.10.310.70">
    <property type="match status" value="1"/>
</dbReference>
<dbReference type="EMBL" id="JAPWIJ010000012">
    <property type="protein sequence ID" value="MCZ4521568.1"/>
    <property type="molecule type" value="Genomic_DNA"/>
</dbReference>
<gene>
    <name evidence="2" type="ORF">O4220_23870</name>
</gene>
<dbReference type="Gene3D" id="2.30.40.10">
    <property type="entry name" value="Urease, subunit C, domain 1"/>
    <property type="match status" value="1"/>
</dbReference>
<dbReference type="SUPFAM" id="SSF51338">
    <property type="entry name" value="Composite domain of metallo-dependent hydrolases"/>
    <property type="match status" value="1"/>
</dbReference>
<proteinExistence type="predicted"/>
<protein>
    <submittedName>
        <fullName evidence="2">Amidohydrolase</fullName>
    </submittedName>
</protein>
<comment type="caution">
    <text evidence="2">The sequence shown here is derived from an EMBL/GenBank/DDBJ whole genome shotgun (WGS) entry which is preliminary data.</text>
</comment>
<evidence type="ECO:0000313" key="3">
    <source>
        <dbReference type="Proteomes" id="UP001081071"/>
    </source>
</evidence>
<reference evidence="2" key="1">
    <citation type="submission" date="2022-12" db="EMBL/GenBank/DDBJ databases">
        <authorList>
            <person name="Krivoruchko A.V."/>
            <person name="Elkin A."/>
        </authorList>
    </citation>
    <scope>NUCLEOTIDE SEQUENCE</scope>
    <source>
        <strain evidence="2">IEGM 1391</strain>
    </source>
</reference>
<dbReference type="CDD" id="cd01300">
    <property type="entry name" value="YtcJ_like"/>
    <property type="match status" value="1"/>
</dbReference>
<name>A0ABT4ML91_9NOCA</name>
<dbReference type="Gene3D" id="3.20.20.140">
    <property type="entry name" value="Metal-dependent hydrolases"/>
    <property type="match status" value="1"/>
</dbReference>
<organism evidence="2 3">
    <name type="scientific">Rhodococcus ruber</name>
    <dbReference type="NCBI Taxonomy" id="1830"/>
    <lineage>
        <taxon>Bacteria</taxon>
        <taxon>Bacillati</taxon>
        <taxon>Actinomycetota</taxon>
        <taxon>Actinomycetes</taxon>
        <taxon>Mycobacteriales</taxon>
        <taxon>Nocardiaceae</taxon>
        <taxon>Rhodococcus</taxon>
    </lineage>
</organism>
<dbReference type="RefSeq" id="WP_269608023.1">
    <property type="nucleotide sequence ID" value="NZ_JAPWIJ010000012.1"/>
</dbReference>
<keyword evidence="3" id="KW-1185">Reference proteome</keyword>
<sequence length="551" mass="58185">MKIDTILTGVRAITVDSAHPRATTIGIDRGLIVGLDADLDGISAQHSIDLGGATVTPGFNDVHAHSVWFGLSLTEIDLSTVSSFDEVYRAVDEAAGRIPLDEWIIAAGFDPLRMGGTPDIAHLDRAARGRKLWIKNRSGHACIVNSVVLTLIENDIATGNLAGGDITRDSAGAPTGLLEENAMRLVQNLVLPYRGSDIEDALESATRRYASEGLTSITDAGVAGGWIGNSPVEFASYQNAYDAGRLHTRMQPMITIDALQQLTGHQDESAKFGLPTGIRTGLGDDMLRLGPTKMFTDGSLLGATAAMTEDYLGCPHNHGYFQGNRDDMRRRALDAYAAGWSLALHAIGDDAVDLAIDIIAEAQARHGRRSVPNRIEHGGVIRPDQLARLAETSVVVVPQPHFITTYGDSMAALLGPERIEWSYRAQSLLSTGLVLPGSSDRPVAHGAPLSVMQSFVERLTETGVLYGGDERLTAEQALHAYTAGSAAATGTADFKGSLSPGKAADLTVLSEDPTTADSSTIGKIDVLATILGGRVSWGADVVPGVATVGQP</sequence>
<dbReference type="SUPFAM" id="SSF51556">
    <property type="entry name" value="Metallo-dependent hydrolases"/>
    <property type="match status" value="1"/>
</dbReference>
<dbReference type="Pfam" id="PF07969">
    <property type="entry name" value="Amidohydro_3"/>
    <property type="match status" value="1"/>
</dbReference>